<keyword evidence="8" id="KW-0206">Cytoskeleton</keyword>
<evidence type="ECO:0000256" key="5">
    <source>
        <dbReference type="ARBA" id="ARBA00022701"/>
    </source>
</evidence>
<dbReference type="Pfam" id="PF25762">
    <property type="entry name" value="HAUS1"/>
    <property type="match status" value="1"/>
</dbReference>
<protein>
    <submittedName>
        <fullName evidence="11">HAUS1 protein</fullName>
    </submittedName>
</protein>
<comment type="similarity">
    <text evidence="2">Belongs to the HAUS1 family.</text>
</comment>
<evidence type="ECO:0000256" key="4">
    <source>
        <dbReference type="ARBA" id="ARBA00022618"/>
    </source>
</evidence>
<evidence type="ECO:0000313" key="11">
    <source>
        <dbReference type="EMBL" id="NWU56363.1"/>
    </source>
</evidence>
<evidence type="ECO:0000256" key="6">
    <source>
        <dbReference type="ARBA" id="ARBA00022776"/>
    </source>
</evidence>
<dbReference type="GO" id="GO:0051301">
    <property type="term" value="P:cell division"/>
    <property type="evidence" value="ECO:0007669"/>
    <property type="project" value="UniProtKB-KW"/>
</dbReference>
<evidence type="ECO:0000256" key="3">
    <source>
        <dbReference type="ARBA" id="ARBA00022490"/>
    </source>
</evidence>
<organism evidence="11 12">
    <name type="scientific">Dromas ardeola</name>
    <dbReference type="NCBI Taxonomy" id="458190"/>
    <lineage>
        <taxon>Eukaryota</taxon>
        <taxon>Metazoa</taxon>
        <taxon>Chordata</taxon>
        <taxon>Craniata</taxon>
        <taxon>Vertebrata</taxon>
        <taxon>Euteleostomi</taxon>
        <taxon>Archelosauria</taxon>
        <taxon>Archosauria</taxon>
        <taxon>Dinosauria</taxon>
        <taxon>Saurischia</taxon>
        <taxon>Theropoda</taxon>
        <taxon>Coelurosauria</taxon>
        <taxon>Aves</taxon>
        <taxon>Neognathae</taxon>
        <taxon>Neoaves</taxon>
        <taxon>Charadriiformes</taxon>
        <taxon>Dromadidae</taxon>
        <taxon>Dromas</taxon>
    </lineage>
</organism>
<feature type="non-terminal residue" evidence="11">
    <location>
        <position position="213"/>
    </location>
</feature>
<evidence type="ECO:0000256" key="2">
    <source>
        <dbReference type="ARBA" id="ARBA00005479"/>
    </source>
</evidence>
<dbReference type="AlphaFoldDB" id="A0A7K5XTL8"/>
<evidence type="ECO:0000256" key="10">
    <source>
        <dbReference type="SAM" id="Coils"/>
    </source>
</evidence>
<dbReference type="PANTHER" id="PTHR31570">
    <property type="entry name" value="HAUS AUGMIN-LIKE COMPLEX SUBUNIT 1"/>
    <property type="match status" value="1"/>
</dbReference>
<sequence length="213" mass="24404">QIALWLKKIYGNQPIPAFEVNKRTVDILYDLAERNEARDMDVSLLIEDMKQKATEYEAEAKYLQGLLAESLALSLSRLSSKGTSYLSVLVNSATILETKDTSLASFFCAINDMTSELHATESKNRKMELELRDRMKKLTEALLLEKQIREDLEKTEKYLEFEKAKAEYQSQKMKFLKDKSKDLKIRIKAAEEQLTATGLDKSLTHESLVNLSK</sequence>
<dbReference type="GO" id="GO:0005819">
    <property type="term" value="C:spindle"/>
    <property type="evidence" value="ECO:0007669"/>
    <property type="project" value="UniProtKB-SubCell"/>
</dbReference>
<dbReference type="GO" id="GO:0007098">
    <property type="term" value="P:centrosome cycle"/>
    <property type="evidence" value="ECO:0007669"/>
    <property type="project" value="TreeGrafter"/>
</dbReference>
<dbReference type="GO" id="GO:0051225">
    <property type="term" value="P:spindle assembly"/>
    <property type="evidence" value="ECO:0007669"/>
    <property type="project" value="InterPro"/>
</dbReference>
<dbReference type="EMBL" id="VYZM01017789">
    <property type="protein sequence ID" value="NWU56363.1"/>
    <property type="molecule type" value="Genomic_DNA"/>
</dbReference>
<evidence type="ECO:0000313" key="12">
    <source>
        <dbReference type="Proteomes" id="UP000586671"/>
    </source>
</evidence>
<proteinExistence type="inferred from homology"/>
<keyword evidence="6" id="KW-0498">Mitosis</keyword>
<accession>A0A7K5XTL8</accession>
<evidence type="ECO:0000256" key="9">
    <source>
        <dbReference type="ARBA" id="ARBA00023306"/>
    </source>
</evidence>
<keyword evidence="3" id="KW-0963">Cytoplasm</keyword>
<dbReference type="PRINTS" id="PR02087">
    <property type="entry name" value="HAUSAUGMINL1"/>
</dbReference>
<dbReference type="Proteomes" id="UP000586671">
    <property type="component" value="Unassembled WGS sequence"/>
</dbReference>
<comment type="caution">
    <text evidence="11">The sequence shown here is derived from an EMBL/GenBank/DDBJ whole genome shotgun (WGS) entry which is preliminary data.</text>
</comment>
<keyword evidence="9" id="KW-0131">Cell cycle</keyword>
<feature type="coiled-coil region" evidence="10">
    <location>
        <begin position="110"/>
        <end position="193"/>
    </location>
</feature>
<keyword evidence="5" id="KW-0493">Microtubule</keyword>
<name>A0A7K5XTL8_9CHAR</name>
<comment type="subcellular location">
    <subcellularLocation>
        <location evidence="1">Cytoplasm</location>
        <location evidence="1">Cytoskeleton</location>
        <location evidence="1">Spindle</location>
    </subcellularLocation>
</comment>
<evidence type="ECO:0000256" key="7">
    <source>
        <dbReference type="ARBA" id="ARBA00023054"/>
    </source>
</evidence>
<feature type="non-terminal residue" evidence="11">
    <location>
        <position position="1"/>
    </location>
</feature>
<keyword evidence="4" id="KW-0132">Cell division</keyword>
<reference evidence="11 12" key="1">
    <citation type="submission" date="2019-09" db="EMBL/GenBank/DDBJ databases">
        <title>Bird 10,000 Genomes (B10K) Project - Family phase.</title>
        <authorList>
            <person name="Zhang G."/>
        </authorList>
    </citation>
    <scope>NUCLEOTIDE SEQUENCE [LARGE SCALE GENOMIC DNA]</scope>
    <source>
        <strain evidence="11">B10K-DU-012-55</strain>
        <tissue evidence="11">Muscle</tissue>
    </source>
</reference>
<evidence type="ECO:0000256" key="8">
    <source>
        <dbReference type="ARBA" id="ARBA00023212"/>
    </source>
</evidence>
<dbReference type="InterPro" id="IPR026243">
    <property type="entry name" value="HAUS1"/>
</dbReference>
<keyword evidence="12" id="KW-1185">Reference proteome</keyword>
<dbReference type="GO" id="GO:0070652">
    <property type="term" value="C:HAUS complex"/>
    <property type="evidence" value="ECO:0007669"/>
    <property type="project" value="InterPro"/>
</dbReference>
<dbReference type="GO" id="GO:0005829">
    <property type="term" value="C:cytosol"/>
    <property type="evidence" value="ECO:0007669"/>
    <property type="project" value="TreeGrafter"/>
</dbReference>
<keyword evidence="7 10" id="KW-0175">Coiled coil</keyword>
<dbReference type="PANTHER" id="PTHR31570:SF1">
    <property type="entry name" value="HAUS AUGMIN-LIKE COMPLEX SUBUNIT 1"/>
    <property type="match status" value="1"/>
</dbReference>
<dbReference type="GO" id="GO:0005874">
    <property type="term" value="C:microtubule"/>
    <property type="evidence" value="ECO:0007669"/>
    <property type="project" value="UniProtKB-KW"/>
</dbReference>
<gene>
    <name evidence="11" type="primary">Haus1</name>
    <name evidence="11" type="ORF">DROARD_R03634</name>
</gene>
<evidence type="ECO:0000256" key="1">
    <source>
        <dbReference type="ARBA" id="ARBA00004186"/>
    </source>
</evidence>